<dbReference type="AlphaFoldDB" id="A0A5B7I4T7"/>
<comment type="caution">
    <text evidence="1">The sequence shown here is derived from an EMBL/GenBank/DDBJ whole genome shotgun (WGS) entry which is preliminary data.</text>
</comment>
<name>A0A5B7I4T7_PORTR</name>
<evidence type="ECO:0008006" key="3">
    <source>
        <dbReference type="Google" id="ProtNLM"/>
    </source>
</evidence>
<organism evidence="1 2">
    <name type="scientific">Portunus trituberculatus</name>
    <name type="common">Swimming crab</name>
    <name type="synonym">Neptunus trituberculatus</name>
    <dbReference type="NCBI Taxonomy" id="210409"/>
    <lineage>
        <taxon>Eukaryota</taxon>
        <taxon>Metazoa</taxon>
        <taxon>Ecdysozoa</taxon>
        <taxon>Arthropoda</taxon>
        <taxon>Crustacea</taxon>
        <taxon>Multicrustacea</taxon>
        <taxon>Malacostraca</taxon>
        <taxon>Eumalacostraca</taxon>
        <taxon>Eucarida</taxon>
        <taxon>Decapoda</taxon>
        <taxon>Pleocyemata</taxon>
        <taxon>Brachyura</taxon>
        <taxon>Eubrachyura</taxon>
        <taxon>Portunoidea</taxon>
        <taxon>Portunidae</taxon>
        <taxon>Portuninae</taxon>
        <taxon>Portunus</taxon>
    </lineage>
</organism>
<dbReference type="Proteomes" id="UP000324222">
    <property type="component" value="Unassembled WGS sequence"/>
</dbReference>
<gene>
    <name evidence="1" type="ORF">E2C01_071373</name>
</gene>
<evidence type="ECO:0000313" key="2">
    <source>
        <dbReference type="Proteomes" id="UP000324222"/>
    </source>
</evidence>
<dbReference type="EMBL" id="VSRR010044638">
    <property type="protein sequence ID" value="MPC76936.1"/>
    <property type="molecule type" value="Genomic_DNA"/>
</dbReference>
<sequence>MGDLNVRHNELGSHLTLNANGVHWKAFLNTTDTAVFTGKHAPTHVQGGKLDYVALINMPTYTAKTFLVRSLLSNHFALEMTLLVQSALAVPTKHLTLPPSRMVGLVVHVVAWYAV</sequence>
<proteinExistence type="predicted"/>
<dbReference type="OrthoDB" id="6373033at2759"/>
<accession>A0A5B7I4T7</accession>
<protein>
    <recommendedName>
        <fullName evidence="3">Endonuclease/exonuclease/phosphatase domain-containing protein</fullName>
    </recommendedName>
</protein>
<reference evidence="1 2" key="1">
    <citation type="submission" date="2019-05" db="EMBL/GenBank/DDBJ databases">
        <title>Another draft genome of Portunus trituberculatus and its Hox gene families provides insights of decapod evolution.</title>
        <authorList>
            <person name="Jeong J.-H."/>
            <person name="Song I."/>
            <person name="Kim S."/>
            <person name="Choi T."/>
            <person name="Kim D."/>
            <person name="Ryu S."/>
            <person name="Kim W."/>
        </authorList>
    </citation>
    <scope>NUCLEOTIDE SEQUENCE [LARGE SCALE GENOMIC DNA]</scope>
    <source>
        <tissue evidence="1">Muscle</tissue>
    </source>
</reference>
<evidence type="ECO:0000313" key="1">
    <source>
        <dbReference type="EMBL" id="MPC76936.1"/>
    </source>
</evidence>
<keyword evidence="2" id="KW-1185">Reference proteome</keyword>